<gene>
    <name evidence="7" type="ORF">A2151_08710</name>
</gene>
<dbReference type="CDD" id="cd07023">
    <property type="entry name" value="S49_Sppa_N_C"/>
    <property type="match status" value="1"/>
</dbReference>
<dbReference type="InterPro" id="IPR047272">
    <property type="entry name" value="S49_SppA_C"/>
</dbReference>
<dbReference type="InterPro" id="IPR029045">
    <property type="entry name" value="ClpP/crotonase-like_dom_sf"/>
</dbReference>
<sequence>MTDSEHTVQSAPTPREPNWERSVLERLAFAALEEQRRARRWGIFFKLFFAIYLVAILVLTQADLTGKALATRYTAVVDVDGAIMADSPANADNVISGLRAAFESKGAVGVILRANSPGGSPVQAGYIYDEIKRLRGKHPKTPVYAVIGDMCASGCYYAAAATDKIYADKASIVGSIGVLMNGFGFTDAMKKLGIERRLLTSGEHKGFLDPFGPVKPEEQRHAQQLLERIHKQFIQTVRDGRGATLKETRDMFSGLFWTGEEAVKLGLVDGLGSAGFVAREVIGAEEIVDYTYRENVFDRFTRRLGTAMAQTLSTELLGRTPGLK</sequence>
<dbReference type="Pfam" id="PF01343">
    <property type="entry name" value="Peptidase_S49"/>
    <property type="match status" value="1"/>
</dbReference>
<dbReference type="Proteomes" id="UP000178885">
    <property type="component" value="Unassembled WGS sequence"/>
</dbReference>
<protein>
    <submittedName>
        <fullName evidence="7">Peptidase S49</fullName>
    </submittedName>
</protein>
<dbReference type="EMBL" id="MFSU01000035">
    <property type="protein sequence ID" value="OGI48180.1"/>
    <property type="molecule type" value="Genomic_DNA"/>
</dbReference>
<feature type="domain" description="Peptidase S49" evidence="6">
    <location>
        <begin position="139"/>
        <end position="273"/>
    </location>
</feature>
<dbReference type="Gene3D" id="3.90.226.10">
    <property type="entry name" value="2-enoyl-CoA Hydratase, Chain A, domain 1"/>
    <property type="match status" value="1"/>
</dbReference>
<evidence type="ECO:0000313" key="7">
    <source>
        <dbReference type="EMBL" id="OGI48180.1"/>
    </source>
</evidence>
<feature type="transmembrane region" description="Helical" evidence="5">
    <location>
        <begin position="43"/>
        <end position="62"/>
    </location>
</feature>
<organism evidence="7 8">
    <name type="scientific">Candidatus Muproteobacteria bacterium RBG_16_65_34</name>
    <dbReference type="NCBI Taxonomy" id="1817760"/>
    <lineage>
        <taxon>Bacteria</taxon>
        <taxon>Pseudomonadati</taxon>
        <taxon>Pseudomonadota</taxon>
        <taxon>Candidatus Muproteobacteria</taxon>
    </lineage>
</organism>
<dbReference type="AlphaFoldDB" id="A0A1F6TST2"/>
<dbReference type="GO" id="GO:0008236">
    <property type="term" value="F:serine-type peptidase activity"/>
    <property type="evidence" value="ECO:0007669"/>
    <property type="project" value="UniProtKB-KW"/>
</dbReference>
<evidence type="ECO:0000256" key="3">
    <source>
        <dbReference type="ARBA" id="ARBA00022801"/>
    </source>
</evidence>
<evidence type="ECO:0000256" key="2">
    <source>
        <dbReference type="ARBA" id="ARBA00022670"/>
    </source>
</evidence>
<evidence type="ECO:0000256" key="5">
    <source>
        <dbReference type="SAM" id="Phobius"/>
    </source>
</evidence>
<proteinExistence type="inferred from homology"/>
<dbReference type="InterPro" id="IPR002142">
    <property type="entry name" value="Peptidase_S49"/>
</dbReference>
<dbReference type="Gene3D" id="6.20.330.10">
    <property type="match status" value="1"/>
</dbReference>
<keyword evidence="5" id="KW-0472">Membrane</keyword>
<keyword evidence="5" id="KW-1133">Transmembrane helix</keyword>
<reference evidence="7 8" key="1">
    <citation type="journal article" date="2016" name="Nat. Commun.">
        <title>Thousands of microbial genomes shed light on interconnected biogeochemical processes in an aquifer system.</title>
        <authorList>
            <person name="Anantharaman K."/>
            <person name="Brown C.T."/>
            <person name="Hug L.A."/>
            <person name="Sharon I."/>
            <person name="Castelle C.J."/>
            <person name="Probst A.J."/>
            <person name="Thomas B.C."/>
            <person name="Singh A."/>
            <person name="Wilkins M.J."/>
            <person name="Karaoz U."/>
            <person name="Brodie E.L."/>
            <person name="Williams K.H."/>
            <person name="Hubbard S.S."/>
            <person name="Banfield J.F."/>
        </authorList>
    </citation>
    <scope>NUCLEOTIDE SEQUENCE [LARGE SCALE GENOMIC DNA]</scope>
</reference>
<keyword evidence="3" id="KW-0378">Hydrolase</keyword>
<accession>A0A1F6TST2</accession>
<keyword evidence="5" id="KW-0812">Transmembrane</keyword>
<keyword evidence="2" id="KW-0645">Protease</keyword>
<dbReference type="NCBIfam" id="TIGR00706">
    <property type="entry name" value="SppA_dom"/>
    <property type="match status" value="1"/>
</dbReference>
<dbReference type="PANTHER" id="PTHR42987">
    <property type="entry name" value="PEPTIDASE S49"/>
    <property type="match status" value="1"/>
</dbReference>
<comment type="similarity">
    <text evidence="1">Belongs to the peptidase S49 family.</text>
</comment>
<keyword evidence="4" id="KW-0720">Serine protease</keyword>
<comment type="caution">
    <text evidence="7">The sequence shown here is derived from an EMBL/GenBank/DDBJ whole genome shotgun (WGS) entry which is preliminary data.</text>
</comment>
<evidence type="ECO:0000313" key="8">
    <source>
        <dbReference type="Proteomes" id="UP000178885"/>
    </source>
</evidence>
<dbReference type="InterPro" id="IPR004635">
    <property type="entry name" value="Pept_S49_SppA"/>
</dbReference>
<evidence type="ECO:0000256" key="4">
    <source>
        <dbReference type="ARBA" id="ARBA00022825"/>
    </source>
</evidence>
<dbReference type="SUPFAM" id="SSF52096">
    <property type="entry name" value="ClpP/crotonase"/>
    <property type="match status" value="1"/>
</dbReference>
<dbReference type="GO" id="GO:0006508">
    <property type="term" value="P:proteolysis"/>
    <property type="evidence" value="ECO:0007669"/>
    <property type="project" value="UniProtKB-KW"/>
</dbReference>
<dbReference type="STRING" id="1817760.A2151_08710"/>
<dbReference type="PANTHER" id="PTHR42987:SF8">
    <property type="entry name" value="PROTEINASE"/>
    <property type="match status" value="1"/>
</dbReference>
<evidence type="ECO:0000259" key="6">
    <source>
        <dbReference type="Pfam" id="PF01343"/>
    </source>
</evidence>
<evidence type="ECO:0000256" key="1">
    <source>
        <dbReference type="ARBA" id="ARBA00008683"/>
    </source>
</evidence>
<name>A0A1F6TST2_9PROT</name>